<dbReference type="Gene3D" id="3.30.300.30">
    <property type="match status" value="1"/>
</dbReference>
<dbReference type="InterPro" id="IPR025110">
    <property type="entry name" value="AMP-bd_C"/>
</dbReference>
<dbReference type="SUPFAM" id="SSF56801">
    <property type="entry name" value="Acetyl-CoA synthetase-like"/>
    <property type="match status" value="1"/>
</dbReference>
<evidence type="ECO:0000259" key="4">
    <source>
        <dbReference type="Pfam" id="PF13193"/>
    </source>
</evidence>
<organism evidence="5 6">
    <name type="scientific">Halopolyspora algeriensis</name>
    <dbReference type="NCBI Taxonomy" id="1500506"/>
    <lineage>
        <taxon>Bacteria</taxon>
        <taxon>Bacillati</taxon>
        <taxon>Actinomycetota</taxon>
        <taxon>Actinomycetes</taxon>
        <taxon>Actinomycetes incertae sedis</taxon>
        <taxon>Halopolyspora</taxon>
    </lineage>
</organism>
<accession>A0A368VUM1</accession>
<evidence type="ECO:0000256" key="2">
    <source>
        <dbReference type="ARBA" id="ARBA00022598"/>
    </source>
</evidence>
<dbReference type="RefSeq" id="WP_114453232.1">
    <property type="nucleotide sequence ID" value="NZ_QPJC01000006.1"/>
</dbReference>
<dbReference type="PANTHER" id="PTHR43767">
    <property type="entry name" value="LONG-CHAIN-FATTY-ACID--COA LIGASE"/>
    <property type="match status" value="1"/>
</dbReference>
<comment type="caution">
    <text evidence="5">The sequence shown here is derived from an EMBL/GenBank/DDBJ whole genome shotgun (WGS) entry which is preliminary data.</text>
</comment>
<evidence type="ECO:0000313" key="5">
    <source>
        <dbReference type="EMBL" id="RCW43666.1"/>
    </source>
</evidence>
<dbReference type="InterPro" id="IPR042099">
    <property type="entry name" value="ANL_N_sf"/>
</dbReference>
<sequence length="537" mass="58716">MHGLMQDRPLTLPHLFHRAERHFGGKTMVTATADGGESTATYAEWATRVRRLATVMDTLEVPAGARVASFGWNTQRHLELYFAVPCTGRVLHTLNIRLFPEQIGYIAAHAEDDVVFVDRSLLSVLWPLADKLSTVRHFVVLDDGADVDIPDDPRVHDYERLLAQASPREGEFRVDDENAAAAMCYTSGTTGNPKGVVYSHRSTVLHSLVSLTTDSLGLSERDTLMPVVPMFHVNAWGLPYAAVFAGSDLVFPGPAMKPEALVGAIERHRVTVTAGVPTIWMGMLPLLGDHDLSSLRTVVGGGSAIPRSLSEGWREAIGLPITQAWGMTETSPLASAATPRSHHDNLDADELAEVRATQGQAVPLVELRIVDMDTGAEQPWDGVSAGELQAAGPWIASAYYGDNVGTDAFTSDGWLRTGDVATMDEHGFVRLVDRTKDLVKSGGEWISSVELENHIMAHPRVAEAAVIAKPDPRWTERPLACVVVAEGEQLTGDELLEHLRERVAKWWLPDEVRFVEELPKTSTGKFSKKSLREQLLG</sequence>
<protein>
    <submittedName>
        <fullName evidence="5">Fatty-acyl-CoA synthase</fullName>
    </submittedName>
</protein>
<dbReference type="InterPro" id="IPR045851">
    <property type="entry name" value="AMP-bd_C_sf"/>
</dbReference>
<name>A0A368VUM1_9ACTN</name>
<feature type="domain" description="AMP-binding enzyme C-terminal" evidence="4">
    <location>
        <begin position="450"/>
        <end position="525"/>
    </location>
</feature>
<dbReference type="Gene3D" id="3.40.50.12780">
    <property type="entry name" value="N-terminal domain of ligase-like"/>
    <property type="match status" value="1"/>
</dbReference>
<dbReference type="Proteomes" id="UP000253495">
    <property type="component" value="Unassembled WGS sequence"/>
</dbReference>
<evidence type="ECO:0000259" key="3">
    <source>
        <dbReference type="Pfam" id="PF00501"/>
    </source>
</evidence>
<dbReference type="InterPro" id="IPR000873">
    <property type="entry name" value="AMP-dep_synth/lig_dom"/>
</dbReference>
<dbReference type="Pfam" id="PF13193">
    <property type="entry name" value="AMP-binding_C"/>
    <property type="match status" value="1"/>
</dbReference>
<dbReference type="CDD" id="cd12119">
    <property type="entry name" value="ttLC_FACS_AlkK_like"/>
    <property type="match status" value="1"/>
</dbReference>
<dbReference type="OrthoDB" id="9803968at2"/>
<dbReference type="PROSITE" id="PS00455">
    <property type="entry name" value="AMP_BINDING"/>
    <property type="match status" value="1"/>
</dbReference>
<comment type="similarity">
    <text evidence="1">Belongs to the ATP-dependent AMP-binding enzyme family.</text>
</comment>
<dbReference type="AlphaFoldDB" id="A0A368VUM1"/>
<dbReference type="InterPro" id="IPR050237">
    <property type="entry name" value="ATP-dep_AMP-bd_enzyme"/>
</dbReference>
<dbReference type="Pfam" id="PF00501">
    <property type="entry name" value="AMP-binding"/>
    <property type="match status" value="1"/>
</dbReference>
<keyword evidence="6" id="KW-1185">Reference proteome</keyword>
<reference evidence="5 6" key="1">
    <citation type="submission" date="2018-07" db="EMBL/GenBank/DDBJ databases">
        <title>Genomic Encyclopedia of Type Strains, Phase III (KMG-III): the genomes of soil and plant-associated and newly described type strains.</title>
        <authorList>
            <person name="Whitman W."/>
        </authorList>
    </citation>
    <scope>NUCLEOTIDE SEQUENCE [LARGE SCALE GENOMIC DNA]</scope>
    <source>
        <strain evidence="5 6">CECT 8575</strain>
    </source>
</reference>
<keyword evidence="2" id="KW-0436">Ligase</keyword>
<dbReference type="NCBIfam" id="NF004837">
    <property type="entry name" value="PRK06187.1"/>
    <property type="match status" value="1"/>
</dbReference>
<dbReference type="GO" id="GO:0016877">
    <property type="term" value="F:ligase activity, forming carbon-sulfur bonds"/>
    <property type="evidence" value="ECO:0007669"/>
    <property type="project" value="UniProtKB-ARBA"/>
</dbReference>
<evidence type="ECO:0000313" key="6">
    <source>
        <dbReference type="Proteomes" id="UP000253495"/>
    </source>
</evidence>
<dbReference type="InterPro" id="IPR020845">
    <property type="entry name" value="AMP-binding_CS"/>
</dbReference>
<dbReference type="EMBL" id="QPJC01000006">
    <property type="protein sequence ID" value="RCW43666.1"/>
    <property type="molecule type" value="Genomic_DNA"/>
</dbReference>
<feature type="domain" description="AMP-dependent synthetase/ligase" evidence="3">
    <location>
        <begin position="19"/>
        <end position="400"/>
    </location>
</feature>
<proteinExistence type="inferred from homology"/>
<dbReference type="PANTHER" id="PTHR43767:SF11">
    <property type="entry name" value="MEDIUM-CHAIN-FATTY-ACID--COA LIGASE"/>
    <property type="match status" value="1"/>
</dbReference>
<gene>
    <name evidence="5" type="ORF">DFQ14_106144</name>
</gene>
<evidence type="ECO:0000256" key="1">
    <source>
        <dbReference type="ARBA" id="ARBA00006432"/>
    </source>
</evidence>
<dbReference type="FunFam" id="3.30.300.30:FF:000008">
    <property type="entry name" value="2,3-dihydroxybenzoate-AMP ligase"/>
    <property type="match status" value="1"/>
</dbReference>